<feature type="non-terminal residue" evidence="8">
    <location>
        <position position="1"/>
    </location>
</feature>
<accession>C1FF33</accession>
<dbReference type="GO" id="GO:0000166">
    <property type="term" value="F:nucleotide binding"/>
    <property type="evidence" value="ECO:0007669"/>
    <property type="project" value="UniProtKB-KW"/>
</dbReference>
<dbReference type="InterPro" id="IPR036627">
    <property type="entry name" value="CobW-likC_sf"/>
</dbReference>
<keyword evidence="2" id="KW-0378">Hydrolase</keyword>
<evidence type="ECO:0000313" key="9">
    <source>
        <dbReference type="Proteomes" id="UP000002009"/>
    </source>
</evidence>
<comment type="similarity">
    <text evidence="4">Belongs to the SIMIBI class G3E GTPase family. ZNG1 subfamily.</text>
</comment>
<proteinExistence type="inferred from homology"/>
<evidence type="ECO:0000256" key="2">
    <source>
        <dbReference type="ARBA" id="ARBA00022801"/>
    </source>
</evidence>
<dbReference type="STRING" id="296587.C1FF33"/>
<dbReference type="eggNOG" id="KOG2743">
    <property type="taxonomic scope" value="Eukaryota"/>
</dbReference>
<protein>
    <recommendedName>
        <fullName evidence="7">CobW C-terminal domain-containing protein</fullName>
    </recommendedName>
</protein>
<evidence type="ECO:0000256" key="4">
    <source>
        <dbReference type="ARBA" id="ARBA00034320"/>
    </source>
</evidence>
<feature type="compositionally biased region" description="Basic residues" evidence="6">
    <location>
        <begin position="444"/>
        <end position="455"/>
    </location>
</feature>
<evidence type="ECO:0000256" key="6">
    <source>
        <dbReference type="SAM" id="MobiDB-lite"/>
    </source>
</evidence>
<dbReference type="EMBL" id="CP001574">
    <property type="protein sequence ID" value="ACO68291.1"/>
    <property type="molecule type" value="Genomic_DNA"/>
</dbReference>
<dbReference type="OMA" id="PDAAWEM"/>
<dbReference type="SUPFAM" id="SSF90002">
    <property type="entry name" value="Hypothetical protein YjiA, C-terminal domain"/>
    <property type="match status" value="1"/>
</dbReference>
<dbReference type="InterPro" id="IPR051927">
    <property type="entry name" value="Zn_Chap_cDPG_Synth"/>
</dbReference>
<dbReference type="PANTHER" id="PTHR43603">
    <property type="entry name" value="COBW DOMAIN-CONTAINING PROTEIN DDB_G0274527"/>
    <property type="match status" value="1"/>
</dbReference>
<dbReference type="PANTHER" id="PTHR43603:SF1">
    <property type="entry name" value="ZINC-REGULATED GTPASE METALLOPROTEIN ACTIVATOR 1"/>
    <property type="match status" value="1"/>
</dbReference>
<evidence type="ECO:0000256" key="1">
    <source>
        <dbReference type="ARBA" id="ARBA00022741"/>
    </source>
</evidence>
<feature type="domain" description="CobW C-terminal" evidence="7">
    <location>
        <begin position="276"/>
        <end position="404"/>
    </location>
</feature>
<dbReference type="InterPro" id="IPR027417">
    <property type="entry name" value="P-loop_NTPase"/>
</dbReference>
<dbReference type="Gene3D" id="3.30.1220.10">
    <property type="entry name" value="CobW-like, C-terminal domain"/>
    <property type="match status" value="1"/>
</dbReference>
<dbReference type="SUPFAM" id="SSF52540">
    <property type="entry name" value="P-loop containing nucleoside triphosphate hydrolases"/>
    <property type="match status" value="1"/>
</dbReference>
<dbReference type="Gene3D" id="3.40.50.300">
    <property type="entry name" value="P-loop containing nucleotide triphosphate hydrolases"/>
    <property type="match status" value="1"/>
</dbReference>
<dbReference type="OrthoDB" id="272672at2759"/>
<dbReference type="InterPro" id="IPR003495">
    <property type="entry name" value="CobW/HypB/UreG_nucleotide-bd"/>
</dbReference>
<keyword evidence="9" id="KW-1185">Reference proteome</keyword>
<evidence type="ECO:0000256" key="5">
    <source>
        <dbReference type="ARBA" id="ARBA00049117"/>
    </source>
</evidence>
<dbReference type="GO" id="GO:0016787">
    <property type="term" value="F:hydrolase activity"/>
    <property type="evidence" value="ECO:0007669"/>
    <property type="project" value="UniProtKB-KW"/>
</dbReference>
<dbReference type="InParanoid" id="C1FF33"/>
<evidence type="ECO:0000313" key="8">
    <source>
        <dbReference type="EMBL" id="ACO68291.1"/>
    </source>
</evidence>
<comment type="catalytic activity">
    <reaction evidence="5">
        <text>GTP + H2O = GDP + phosphate + H(+)</text>
        <dbReference type="Rhea" id="RHEA:19669"/>
        <dbReference type="ChEBI" id="CHEBI:15377"/>
        <dbReference type="ChEBI" id="CHEBI:15378"/>
        <dbReference type="ChEBI" id="CHEBI:37565"/>
        <dbReference type="ChEBI" id="CHEBI:43474"/>
        <dbReference type="ChEBI" id="CHEBI:58189"/>
    </reaction>
    <physiologicalReaction direction="left-to-right" evidence="5">
        <dbReference type="Rhea" id="RHEA:19670"/>
    </physiologicalReaction>
</comment>
<dbReference type="Pfam" id="PF02492">
    <property type="entry name" value="cobW"/>
    <property type="match status" value="1"/>
</dbReference>
<keyword evidence="1" id="KW-0547">Nucleotide-binding</keyword>
<dbReference type="KEGG" id="mis:MICPUN_78253"/>
<dbReference type="GeneID" id="8249968"/>
<dbReference type="InterPro" id="IPR011629">
    <property type="entry name" value="CobW-like_C"/>
</dbReference>
<evidence type="ECO:0000259" key="7">
    <source>
        <dbReference type="SMART" id="SM00833"/>
    </source>
</evidence>
<dbReference type="CDD" id="cd03112">
    <property type="entry name" value="CobW-like"/>
    <property type="match status" value="1"/>
</dbReference>
<reference evidence="8 9" key="1">
    <citation type="journal article" date="2009" name="Science">
        <title>Green evolution and dynamic adaptations revealed by genomes of the marine picoeukaryotes Micromonas.</title>
        <authorList>
            <person name="Worden A.Z."/>
            <person name="Lee J.H."/>
            <person name="Mock T."/>
            <person name="Rouze P."/>
            <person name="Simmons M.P."/>
            <person name="Aerts A.L."/>
            <person name="Allen A.E."/>
            <person name="Cuvelier M.L."/>
            <person name="Derelle E."/>
            <person name="Everett M.V."/>
            <person name="Foulon E."/>
            <person name="Grimwood J."/>
            <person name="Gundlach H."/>
            <person name="Henrissat B."/>
            <person name="Napoli C."/>
            <person name="McDonald S.M."/>
            <person name="Parker M.S."/>
            <person name="Rombauts S."/>
            <person name="Salamov A."/>
            <person name="Von Dassow P."/>
            <person name="Badger J.H."/>
            <person name="Coutinho P.M."/>
            <person name="Demir E."/>
            <person name="Dubchak I."/>
            <person name="Gentemann C."/>
            <person name="Eikrem W."/>
            <person name="Gready J.E."/>
            <person name="John U."/>
            <person name="Lanier W."/>
            <person name="Lindquist E.A."/>
            <person name="Lucas S."/>
            <person name="Mayer K.F."/>
            <person name="Moreau H."/>
            <person name="Not F."/>
            <person name="Otillar R."/>
            <person name="Panaud O."/>
            <person name="Pangilinan J."/>
            <person name="Paulsen I."/>
            <person name="Piegu B."/>
            <person name="Poliakov A."/>
            <person name="Robbens S."/>
            <person name="Schmutz J."/>
            <person name="Toulza E."/>
            <person name="Wyss T."/>
            <person name="Zelensky A."/>
            <person name="Zhou K."/>
            <person name="Armbrust E.V."/>
            <person name="Bhattacharya D."/>
            <person name="Goodenough U.W."/>
            <person name="Van de Peer Y."/>
            <person name="Grigoriev I.V."/>
        </authorList>
    </citation>
    <scope>NUCLEOTIDE SEQUENCE [LARGE SCALE GENOMIC DNA]</scope>
    <source>
        <strain evidence="9">RCC299 / NOUM17</strain>
    </source>
</reference>
<keyword evidence="3" id="KW-0143">Chaperone</keyword>
<dbReference type="AlphaFoldDB" id="C1FF33"/>
<dbReference type="SMART" id="SM00833">
    <property type="entry name" value="CobW_C"/>
    <property type="match status" value="1"/>
</dbReference>
<evidence type="ECO:0000256" key="3">
    <source>
        <dbReference type="ARBA" id="ARBA00023186"/>
    </source>
</evidence>
<organism evidence="8 9">
    <name type="scientific">Micromonas commoda (strain RCC299 / NOUM17 / CCMP2709)</name>
    <name type="common">Picoplanktonic green alga</name>
    <dbReference type="NCBI Taxonomy" id="296587"/>
    <lineage>
        <taxon>Eukaryota</taxon>
        <taxon>Viridiplantae</taxon>
        <taxon>Chlorophyta</taxon>
        <taxon>Mamiellophyceae</taxon>
        <taxon>Mamiellales</taxon>
        <taxon>Mamiellaceae</taxon>
        <taxon>Micromonas</taxon>
    </lineage>
</organism>
<name>C1FF33_MICCC</name>
<dbReference type="Pfam" id="PF07683">
    <property type="entry name" value="CobW_C"/>
    <property type="match status" value="1"/>
</dbReference>
<gene>
    <name evidence="8" type="ORF">MICPUN_78253</name>
</gene>
<dbReference type="Proteomes" id="UP000002009">
    <property type="component" value="Chromosome 1"/>
</dbReference>
<feature type="region of interest" description="Disordered" evidence="6">
    <location>
        <begin position="428"/>
        <end position="455"/>
    </location>
</feature>
<sequence length="455" mass="49505">NIAMQAPIPVTLLSGFLGAGKTTLLKRIVENAGNFRVAVVVNDVAALNIDSALVRNTRALDPNEPGLVELQNGCVCCTLRADLVKAIADLAAQRKFDAIVVESSGVSEPAQVAETFGIDLAAAVKSLRGASTLEQVARLDTCVTVVDAAAFNGDLASPADLLERFGARETGGEAADSDGDRSVAQLLVSQIEFADLIVLNKCDLVSRNDVLAVKSALAQLNPGAEIVLATRADVPLNKLLGTGRHDPARAANAAGWLRTLQDKNNHRVVETKEYGICNFVYKARTPFHPQRLRAFLHDFAAILDFDETEEEEVVFRSKGFVWIAGRDDTCGEWGHAGAVLQLTCGGPWMGLLPEEMWPEDGSDERDLLERDFVNPILMDRRQELVFIGVHMNRSAIVAALDRCLVTRDEWKLGLDGFVSDEEDPFPKWPSLEDMNLGANDGHDHRGHHHGHGHHH</sequence>
<dbReference type="RefSeq" id="XP_002507033.1">
    <property type="nucleotide sequence ID" value="XM_002506987.1"/>
</dbReference>